<dbReference type="RefSeq" id="WP_139755626.1">
    <property type="nucleotide sequence ID" value="NZ_CP039852.1"/>
</dbReference>
<keyword evidence="1" id="KW-0489">Methyltransferase</keyword>
<dbReference type="SUPFAM" id="SSF53335">
    <property type="entry name" value="S-adenosyl-L-methionine-dependent methyltransferases"/>
    <property type="match status" value="1"/>
</dbReference>
<dbReference type="KEGG" id="salk:FBQ74_04980"/>
<sequence>MTLQVVTDSSHEKTILEGCIREKAWPDAELRILEAGCGNKWQLSLKGLQYSLSGIDLDEDALRLRQARFQDLDEVIVGDLRTISLPKAQYDVIYTAYVLEHVSNVPLVLANFNRWLKPGGLMIIKVPDRDSVYGFIARSTPHWLHVYYYRFIKGNKNAGKPGYLPYPTVYDTALGRNRMLTYCEQQGLSVKGVFGKNNYLRKRSARDRVIKVFVRLVNLFSFGKLAWHYNDLIYIIEKPASDTDEAQ</sequence>
<evidence type="ECO:0000313" key="2">
    <source>
        <dbReference type="Proteomes" id="UP000304912"/>
    </source>
</evidence>
<name>A0A5B7YAU5_9ALTE</name>
<dbReference type="InterPro" id="IPR029063">
    <property type="entry name" value="SAM-dependent_MTases_sf"/>
</dbReference>
<evidence type="ECO:0000313" key="1">
    <source>
        <dbReference type="EMBL" id="QCZ92877.1"/>
    </source>
</evidence>
<keyword evidence="2" id="KW-1185">Reference proteome</keyword>
<dbReference type="Proteomes" id="UP000304912">
    <property type="component" value="Chromosome"/>
</dbReference>
<dbReference type="Gene3D" id="3.40.50.150">
    <property type="entry name" value="Vaccinia Virus protein VP39"/>
    <property type="match status" value="1"/>
</dbReference>
<reference evidence="1 2" key="1">
    <citation type="submission" date="2019-04" db="EMBL/GenBank/DDBJ databases">
        <title>Salinimonas iocasae sp. nov., a halophilic bacterium isolated from the outer tube casing of tubeworms in Okinawa Trough.</title>
        <authorList>
            <person name="Zhang H."/>
            <person name="Wang H."/>
            <person name="Li C."/>
        </authorList>
    </citation>
    <scope>NUCLEOTIDE SEQUENCE [LARGE SCALE GENOMIC DNA]</scope>
    <source>
        <strain evidence="1 2">KX18D6</strain>
    </source>
</reference>
<organism evidence="1 2">
    <name type="scientific">Salinimonas iocasae</name>
    <dbReference type="NCBI Taxonomy" id="2572577"/>
    <lineage>
        <taxon>Bacteria</taxon>
        <taxon>Pseudomonadati</taxon>
        <taxon>Pseudomonadota</taxon>
        <taxon>Gammaproteobacteria</taxon>
        <taxon>Alteromonadales</taxon>
        <taxon>Alteromonadaceae</taxon>
        <taxon>Alteromonas/Salinimonas group</taxon>
        <taxon>Salinimonas</taxon>
    </lineage>
</organism>
<keyword evidence="1" id="KW-0808">Transferase</keyword>
<dbReference type="GO" id="GO:0032259">
    <property type="term" value="P:methylation"/>
    <property type="evidence" value="ECO:0007669"/>
    <property type="project" value="UniProtKB-KW"/>
</dbReference>
<proteinExistence type="predicted"/>
<dbReference type="CDD" id="cd02440">
    <property type="entry name" value="AdoMet_MTases"/>
    <property type="match status" value="1"/>
</dbReference>
<dbReference type="GO" id="GO:0008168">
    <property type="term" value="F:methyltransferase activity"/>
    <property type="evidence" value="ECO:0007669"/>
    <property type="project" value="UniProtKB-KW"/>
</dbReference>
<dbReference type="AlphaFoldDB" id="A0A5B7YAU5"/>
<gene>
    <name evidence="1" type="ORF">FBQ74_04980</name>
</gene>
<dbReference type="EMBL" id="CP039852">
    <property type="protein sequence ID" value="QCZ92877.1"/>
    <property type="molecule type" value="Genomic_DNA"/>
</dbReference>
<dbReference type="OrthoDB" id="9810247at2"/>
<dbReference type="Pfam" id="PF13489">
    <property type="entry name" value="Methyltransf_23"/>
    <property type="match status" value="1"/>
</dbReference>
<protein>
    <submittedName>
        <fullName evidence="1">Class I SAM-dependent methyltransferase</fullName>
    </submittedName>
</protein>
<accession>A0A5B7YAU5</accession>
<dbReference type="PANTHER" id="PTHR43861">
    <property type="entry name" value="TRANS-ACONITATE 2-METHYLTRANSFERASE-RELATED"/>
    <property type="match status" value="1"/>
</dbReference>